<gene>
    <name evidence="1" type="ORF">jhhlp_003450</name>
</gene>
<reference evidence="1 2" key="1">
    <citation type="journal article" date="2017" name="G3 (Bethesda)">
        <title>First Draft Genome Sequence of the Pathogenic Fungus Lomentospora prolificans (Formerly Scedosporium prolificans).</title>
        <authorList>
            <person name="Luo R."/>
            <person name="Zimin A."/>
            <person name="Workman R."/>
            <person name="Fan Y."/>
            <person name="Pertea G."/>
            <person name="Grossman N."/>
            <person name="Wear M.P."/>
            <person name="Jia B."/>
            <person name="Miller H."/>
            <person name="Casadevall A."/>
            <person name="Timp W."/>
            <person name="Zhang S.X."/>
            <person name="Salzberg S.L."/>
        </authorList>
    </citation>
    <scope>NUCLEOTIDE SEQUENCE [LARGE SCALE GENOMIC DNA]</scope>
    <source>
        <strain evidence="1 2">JHH-5317</strain>
    </source>
</reference>
<dbReference type="AlphaFoldDB" id="A0A2N3N8S4"/>
<proteinExistence type="predicted"/>
<dbReference type="VEuPathDB" id="FungiDB:jhhlp_003450"/>
<evidence type="ECO:0000313" key="2">
    <source>
        <dbReference type="Proteomes" id="UP000233524"/>
    </source>
</evidence>
<comment type="caution">
    <text evidence="1">The sequence shown here is derived from an EMBL/GenBank/DDBJ whole genome shotgun (WGS) entry which is preliminary data.</text>
</comment>
<dbReference type="Proteomes" id="UP000233524">
    <property type="component" value="Unassembled WGS sequence"/>
</dbReference>
<organism evidence="1 2">
    <name type="scientific">Lomentospora prolificans</name>
    <dbReference type="NCBI Taxonomy" id="41688"/>
    <lineage>
        <taxon>Eukaryota</taxon>
        <taxon>Fungi</taxon>
        <taxon>Dikarya</taxon>
        <taxon>Ascomycota</taxon>
        <taxon>Pezizomycotina</taxon>
        <taxon>Sordariomycetes</taxon>
        <taxon>Hypocreomycetidae</taxon>
        <taxon>Microascales</taxon>
        <taxon>Microascaceae</taxon>
        <taxon>Lomentospora</taxon>
    </lineage>
</organism>
<accession>A0A2N3N8S4</accession>
<dbReference type="EMBL" id="NLAX01000010">
    <property type="protein sequence ID" value="PKS08841.1"/>
    <property type="molecule type" value="Genomic_DNA"/>
</dbReference>
<protein>
    <submittedName>
        <fullName evidence="1">Uncharacterized protein</fullName>
    </submittedName>
</protein>
<keyword evidence="2" id="KW-1185">Reference proteome</keyword>
<evidence type="ECO:0000313" key="1">
    <source>
        <dbReference type="EMBL" id="PKS08841.1"/>
    </source>
</evidence>
<dbReference type="OrthoDB" id="5413531at2759"/>
<dbReference type="InParanoid" id="A0A2N3N8S4"/>
<name>A0A2N3N8S4_9PEZI</name>
<sequence>MTSRLSSPTPQDGGDSFAYMAGYIPATDYARAYYSDHLLSNHETLIPLLSHLNCDYFSHPGGKPPTLLALKKHAQALTILIRAHSISTRGGDINASNSGTQARRFIDGEAFDWLNDLTKPYENSDPSHHTPLTSLMNHIRKDSDTTGPEFHCPFEEYMPQDPSADRPMRPRPYQTHHGLLMHANDCLEILDHEYGATGGFMSILPTDDKRDAKEMKAARNSLVGQWLLFTQHLVGRMHELEISYGQSLDVLAGEAAVPLQMVGRAGPTKHTGREIGFPQDRWVLANAGDDVFEYLHQLFDKQENRIQADEEIWKDAGVSGQRMWMEDLGGKELSRGMVTLDIQTRYYRLKNAGKSTIFIIPAWEFHPACKFTKEIESRPTVVAVPAPQWPPRVSDWEARARSKLDEAEGLARDNNRLIKNMNDQRQMNSGLIDQLKKTTSLIKSYEAAFPENTQQQIVRLDALLQKYREKLAFLATTLPEQYHQHLAM</sequence>